<dbReference type="AlphaFoldDB" id="A0A0E9T6T5"/>
<evidence type="ECO:0000256" key="1">
    <source>
        <dbReference type="SAM" id="MobiDB-lite"/>
    </source>
</evidence>
<feature type="compositionally biased region" description="Basic residues" evidence="1">
    <location>
        <begin position="26"/>
        <end position="37"/>
    </location>
</feature>
<evidence type="ECO:0000313" key="2">
    <source>
        <dbReference type="EMBL" id="JAH49306.1"/>
    </source>
</evidence>
<name>A0A0E9T6T5_ANGAN</name>
<feature type="region of interest" description="Disordered" evidence="1">
    <location>
        <begin position="1"/>
        <end position="37"/>
    </location>
</feature>
<dbReference type="EMBL" id="GBXM01059271">
    <property type="protein sequence ID" value="JAH49306.1"/>
    <property type="molecule type" value="Transcribed_RNA"/>
</dbReference>
<sequence>MRCSLGPWRQRGKDLQNPLGHTCADRKHKNMTVRKTD</sequence>
<reference evidence="2" key="2">
    <citation type="journal article" date="2015" name="Fish Shellfish Immunol.">
        <title>Early steps in the European eel (Anguilla anguilla)-Vibrio vulnificus interaction in the gills: Role of the RtxA13 toxin.</title>
        <authorList>
            <person name="Callol A."/>
            <person name="Pajuelo D."/>
            <person name="Ebbesson L."/>
            <person name="Teles M."/>
            <person name="MacKenzie S."/>
            <person name="Amaro C."/>
        </authorList>
    </citation>
    <scope>NUCLEOTIDE SEQUENCE</scope>
</reference>
<protein>
    <submittedName>
        <fullName evidence="2">Uncharacterized protein</fullName>
    </submittedName>
</protein>
<proteinExistence type="predicted"/>
<reference evidence="2" key="1">
    <citation type="submission" date="2014-11" db="EMBL/GenBank/DDBJ databases">
        <authorList>
            <person name="Amaro Gonzalez C."/>
        </authorList>
    </citation>
    <scope>NUCLEOTIDE SEQUENCE</scope>
</reference>
<organism evidence="2">
    <name type="scientific">Anguilla anguilla</name>
    <name type="common">European freshwater eel</name>
    <name type="synonym">Muraena anguilla</name>
    <dbReference type="NCBI Taxonomy" id="7936"/>
    <lineage>
        <taxon>Eukaryota</taxon>
        <taxon>Metazoa</taxon>
        <taxon>Chordata</taxon>
        <taxon>Craniata</taxon>
        <taxon>Vertebrata</taxon>
        <taxon>Euteleostomi</taxon>
        <taxon>Actinopterygii</taxon>
        <taxon>Neopterygii</taxon>
        <taxon>Teleostei</taxon>
        <taxon>Anguilliformes</taxon>
        <taxon>Anguillidae</taxon>
        <taxon>Anguilla</taxon>
    </lineage>
</organism>
<accession>A0A0E9T6T5</accession>